<keyword evidence="4" id="KW-1185">Reference proteome</keyword>
<sequence>MQEMETIISPEDVLRPHAYVEVTSSTREEQLEDGVPIDIEPSGLGESSIIEVNHASFLDAFVRNYTQQPGNFMDLALKDRHVYRHDPLLSVFSWEPITAFMSSRAGQLIALLVAVPWLVVRIYEVAALRQQDFFFPAISSVHVILEPHAIPSNVSCGWDARLELLSWFFPPLALLMAGIGAALNRVRWVNKIFVFFGALDAACNMLIFLRLEVRGDYHKTMLGTPSFLFLLVAVKDVLLFPGPLLYSESSAIELGLLSNVVYACAAGAWLVSYQSIIVIIVLSMVLMLRRALVYRGERMIAGDRAAFCREWEGLADRSKEAIQHLSEQVREYAASRPESPLSADETAGDAEARSSLRQLHTLYGRGRSLTETVQKGTFVVEQRSAAGPVNSLDQLYAHAVLIEPIFREKALGLAAEAKGMIPLRLSADDKREYVRLEDIRGDVSLMRHVEWPRIKNVDRAIDKILRLCDGQTSRLLDVVRQCIVFEQLEDLCECLERILGDPEIVVMRIKNRLDPSFDARTTGGYRDVLLNLRVVTERTRELGVAGHVCELRLGVMGMHVLSTRERRLRYRGVKQVLRYERAWWAKRGTWSMSELVEKTKISSIQVSMSQVSASFVWSQEETIQSRWMMQMYEAFDGCTQSSFMKYKGKYPGGIMDEKLRNIVTGIQNTMTSSVIFSSRPVTNGLQMLTTQVVLLAVAAFLTYMYSQSSDLSGFLQNKATSVYVARLHIQEYRDQAPRASIPSASVSNFSLMLDSCNQRSPASTKTVNNTLYFFFAPPAEANGWHFSLNPDNQLAGYDPIAFNLSILERPVGSGEEVESVSGKAWKDWTSFSCRERPGMGVCKEGEAYRGARMSFSVQFLLPKIIATIFSFVQPLVCVLAVVTARLGYRRVPKTMFASMFHVIGVLEMCFFVARDDTTGTALLWGIGDFSFGMVIEFREQYTMAMLPFYCIFTSIGGTAFYTQGFRTAPTVNYFGYSNYLLLAGWLYFTVGRGLLVRKAFNNVKSELLKYNDLWQSLSSSQNSRLTLERIGQLVSQVQVPTTLVQSRVHDPDSPLESSSSPLEWMLRRSQGGSSSLRVPSKSVWPLSKDPRVVSLDQLYAQAVFADPIFRKKVQELAEESRGLFPALPSGSEESVECIGWREAKEDEELQQRIRWAPMKSVDRAVEKLVRSYNNDVSRLLDVVRQCIVFEQLEDLCECLERILGDPEIVVMRIKNRLDPSFDARTTGGYRDVLLNLRVVTERTRELGVAGHVCELQLLVKGFMDLRTTEGHKRYVAYRNLRCE</sequence>
<accession>L1JDX3</accession>
<organism evidence="2">
    <name type="scientific">Guillardia theta (strain CCMP2712)</name>
    <name type="common">Cryptophyte</name>
    <dbReference type="NCBI Taxonomy" id="905079"/>
    <lineage>
        <taxon>Eukaryota</taxon>
        <taxon>Cryptophyceae</taxon>
        <taxon>Pyrenomonadales</taxon>
        <taxon>Geminigeraceae</taxon>
        <taxon>Guillardia</taxon>
    </lineage>
</organism>
<name>L1JDX3_GUITC</name>
<dbReference type="EMBL" id="JH992994">
    <property type="protein sequence ID" value="EKX46517.1"/>
    <property type="molecule type" value="Genomic_DNA"/>
</dbReference>
<feature type="transmembrane region" description="Helical" evidence="1">
    <location>
        <begin position="894"/>
        <end position="913"/>
    </location>
</feature>
<dbReference type="HOGENOM" id="CLU_005527_0_0_1"/>
<dbReference type="Proteomes" id="UP000011087">
    <property type="component" value="Unassembled WGS sequence"/>
</dbReference>
<dbReference type="KEGG" id="gtt:GUITHDRAFT_107722"/>
<dbReference type="EnsemblProtists" id="EKX46517">
    <property type="protein sequence ID" value="EKX46517"/>
    <property type="gene ID" value="GUITHDRAFT_107722"/>
</dbReference>
<feature type="transmembrane region" description="Helical" evidence="1">
    <location>
        <begin position="188"/>
        <end position="209"/>
    </location>
</feature>
<keyword evidence="1" id="KW-0472">Membrane</keyword>
<feature type="transmembrane region" description="Helical" evidence="1">
    <location>
        <begin position="221"/>
        <end position="240"/>
    </location>
</feature>
<proteinExistence type="predicted"/>
<reference evidence="2 4" key="1">
    <citation type="journal article" date="2012" name="Nature">
        <title>Algal genomes reveal evolutionary mosaicism and the fate of nucleomorphs.</title>
        <authorList>
            <consortium name="DOE Joint Genome Institute"/>
            <person name="Curtis B.A."/>
            <person name="Tanifuji G."/>
            <person name="Burki F."/>
            <person name="Gruber A."/>
            <person name="Irimia M."/>
            <person name="Maruyama S."/>
            <person name="Arias M.C."/>
            <person name="Ball S.G."/>
            <person name="Gile G.H."/>
            <person name="Hirakawa Y."/>
            <person name="Hopkins J.F."/>
            <person name="Kuo A."/>
            <person name="Rensing S.A."/>
            <person name="Schmutz J."/>
            <person name="Symeonidi A."/>
            <person name="Elias M."/>
            <person name="Eveleigh R.J."/>
            <person name="Herman E.K."/>
            <person name="Klute M.J."/>
            <person name="Nakayama T."/>
            <person name="Obornik M."/>
            <person name="Reyes-Prieto A."/>
            <person name="Armbrust E.V."/>
            <person name="Aves S.J."/>
            <person name="Beiko R.G."/>
            <person name="Coutinho P."/>
            <person name="Dacks J.B."/>
            <person name="Durnford D.G."/>
            <person name="Fast N.M."/>
            <person name="Green B.R."/>
            <person name="Grisdale C.J."/>
            <person name="Hempel F."/>
            <person name="Henrissat B."/>
            <person name="Hoppner M.P."/>
            <person name="Ishida K."/>
            <person name="Kim E."/>
            <person name="Koreny L."/>
            <person name="Kroth P.G."/>
            <person name="Liu Y."/>
            <person name="Malik S.B."/>
            <person name="Maier U.G."/>
            <person name="McRose D."/>
            <person name="Mock T."/>
            <person name="Neilson J.A."/>
            <person name="Onodera N.T."/>
            <person name="Poole A.M."/>
            <person name="Pritham E.J."/>
            <person name="Richards T.A."/>
            <person name="Rocap G."/>
            <person name="Roy S.W."/>
            <person name="Sarai C."/>
            <person name="Schaack S."/>
            <person name="Shirato S."/>
            <person name="Slamovits C.H."/>
            <person name="Spencer D.F."/>
            <person name="Suzuki S."/>
            <person name="Worden A.Z."/>
            <person name="Zauner S."/>
            <person name="Barry K."/>
            <person name="Bell C."/>
            <person name="Bharti A.K."/>
            <person name="Crow J.A."/>
            <person name="Grimwood J."/>
            <person name="Kramer R."/>
            <person name="Lindquist E."/>
            <person name="Lucas S."/>
            <person name="Salamov A."/>
            <person name="McFadden G.I."/>
            <person name="Lane C.E."/>
            <person name="Keeling P.J."/>
            <person name="Gray M.W."/>
            <person name="Grigoriev I.V."/>
            <person name="Archibald J.M."/>
        </authorList>
    </citation>
    <scope>NUCLEOTIDE SEQUENCE</scope>
    <source>
        <strain evidence="2 4">CCMP2712</strain>
    </source>
</reference>
<keyword evidence="1" id="KW-0812">Transmembrane</keyword>
<dbReference type="GeneID" id="17303197"/>
<evidence type="ECO:0000256" key="1">
    <source>
        <dbReference type="SAM" id="Phobius"/>
    </source>
</evidence>
<gene>
    <name evidence="2" type="ORF">GUITHDRAFT_107722</name>
</gene>
<keyword evidence="1" id="KW-1133">Transmembrane helix</keyword>
<reference evidence="3" key="3">
    <citation type="submission" date="2015-06" db="UniProtKB">
        <authorList>
            <consortium name="EnsemblProtists"/>
        </authorList>
    </citation>
    <scope>IDENTIFICATION</scope>
</reference>
<evidence type="ECO:0000313" key="4">
    <source>
        <dbReference type="Proteomes" id="UP000011087"/>
    </source>
</evidence>
<feature type="transmembrane region" description="Helical" evidence="1">
    <location>
        <begin position="162"/>
        <end position="182"/>
    </location>
</feature>
<dbReference type="PaxDb" id="55529-EKX46517"/>
<evidence type="ECO:0000313" key="2">
    <source>
        <dbReference type="EMBL" id="EKX46517.1"/>
    </source>
</evidence>
<reference evidence="4" key="2">
    <citation type="submission" date="2012-11" db="EMBL/GenBank/DDBJ databases">
        <authorList>
            <person name="Kuo A."/>
            <person name="Curtis B.A."/>
            <person name="Tanifuji G."/>
            <person name="Burki F."/>
            <person name="Gruber A."/>
            <person name="Irimia M."/>
            <person name="Maruyama S."/>
            <person name="Arias M.C."/>
            <person name="Ball S.G."/>
            <person name="Gile G.H."/>
            <person name="Hirakawa Y."/>
            <person name="Hopkins J.F."/>
            <person name="Rensing S.A."/>
            <person name="Schmutz J."/>
            <person name="Symeonidi A."/>
            <person name="Elias M."/>
            <person name="Eveleigh R.J."/>
            <person name="Herman E.K."/>
            <person name="Klute M.J."/>
            <person name="Nakayama T."/>
            <person name="Obornik M."/>
            <person name="Reyes-Prieto A."/>
            <person name="Armbrust E.V."/>
            <person name="Aves S.J."/>
            <person name="Beiko R.G."/>
            <person name="Coutinho P."/>
            <person name="Dacks J.B."/>
            <person name="Durnford D.G."/>
            <person name="Fast N.M."/>
            <person name="Green B.R."/>
            <person name="Grisdale C."/>
            <person name="Hempe F."/>
            <person name="Henrissat B."/>
            <person name="Hoppner M.P."/>
            <person name="Ishida K.-I."/>
            <person name="Kim E."/>
            <person name="Koreny L."/>
            <person name="Kroth P.G."/>
            <person name="Liu Y."/>
            <person name="Malik S.-B."/>
            <person name="Maier U.G."/>
            <person name="McRose D."/>
            <person name="Mock T."/>
            <person name="Neilson J.A."/>
            <person name="Onodera N.T."/>
            <person name="Poole A.M."/>
            <person name="Pritham E.J."/>
            <person name="Richards T.A."/>
            <person name="Rocap G."/>
            <person name="Roy S.W."/>
            <person name="Sarai C."/>
            <person name="Schaack S."/>
            <person name="Shirato S."/>
            <person name="Slamovits C.H."/>
            <person name="Spencer D.F."/>
            <person name="Suzuki S."/>
            <person name="Worden A.Z."/>
            <person name="Zauner S."/>
            <person name="Barry K."/>
            <person name="Bell C."/>
            <person name="Bharti A.K."/>
            <person name="Crow J.A."/>
            <person name="Grimwood J."/>
            <person name="Kramer R."/>
            <person name="Lindquist E."/>
            <person name="Lucas S."/>
            <person name="Salamov A."/>
            <person name="McFadden G.I."/>
            <person name="Lane C.E."/>
            <person name="Keeling P.J."/>
            <person name="Gray M.W."/>
            <person name="Grigoriev I.V."/>
            <person name="Archibald J.M."/>
        </authorList>
    </citation>
    <scope>NUCLEOTIDE SEQUENCE</scope>
    <source>
        <strain evidence="4">CCMP2712</strain>
    </source>
</reference>
<protein>
    <submittedName>
        <fullName evidence="2 3">Uncharacterized protein</fullName>
    </submittedName>
</protein>
<feature type="transmembrane region" description="Helical" evidence="1">
    <location>
        <begin position="260"/>
        <end position="288"/>
    </location>
</feature>
<feature type="transmembrane region" description="Helical" evidence="1">
    <location>
        <begin position="860"/>
        <end position="882"/>
    </location>
</feature>
<feature type="transmembrane region" description="Helical" evidence="1">
    <location>
        <begin position="108"/>
        <end position="127"/>
    </location>
</feature>
<feature type="transmembrane region" description="Helical" evidence="1">
    <location>
        <begin position="973"/>
        <end position="995"/>
    </location>
</feature>
<dbReference type="RefSeq" id="XP_005833497.1">
    <property type="nucleotide sequence ID" value="XM_005833440.1"/>
</dbReference>
<evidence type="ECO:0000313" key="3">
    <source>
        <dbReference type="EnsemblProtists" id="EKX46517"/>
    </source>
</evidence>
<feature type="transmembrane region" description="Helical" evidence="1">
    <location>
        <begin position="944"/>
        <end position="961"/>
    </location>
</feature>